<accession>A0ABR3F9A1</accession>
<feature type="chain" id="PRO_5045988012" evidence="1">
    <location>
        <begin position="18"/>
        <end position="94"/>
    </location>
</feature>
<gene>
    <name evidence="2" type="ORF">V5O48_010131</name>
</gene>
<sequence>MSIRSLFLLCAIALTRACSPDFAGVGVFIKDGNGQFLLPEGPGLPNPPRWYVQQDGQASQGYILSDFNNANSVLTRNADNTVTMSPASASGIIP</sequence>
<dbReference type="EMBL" id="JBAHYK010000709">
    <property type="protein sequence ID" value="KAL0571835.1"/>
    <property type="molecule type" value="Genomic_DNA"/>
</dbReference>
<name>A0ABR3F9A1_9AGAR</name>
<proteinExistence type="predicted"/>
<reference evidence="2 3" key="1">
    <citation type="submission" date="2024-02" db="EMBL/GenBank/DDBJ databases">
        <title>A draft genome for the cacao thread blight pathogen Marasmius crinis-equi.</title>
        <authorList>
            <person name="Cohen S.P."/>
            <person name="Baruah I.K."/>
            <person name="Amoako-Attah I."/>
            <person name="Bukari Y."/>
            <person name="Meinhardt L.W."/>
            <person name="Bailey B.A."/>
        </authorList>
    </citation>
    <scope>NUCLEOTIDE SEQUENCE [LARGE SCALE GENOMIC DNA]</scope>
    <source>
        <strain evidence="2 3">GH-76</strain>
    </source>
</reference>
<keyword evidence="3" id="KW-1185">Reference proteome</keyword>
<evidence type="ECO:0000256" key="1">
    <source>
        <dbReference type="SAM" id="SignalP"/>
    </source>
</evidence>
<protein>
    <submittedName>
        <fullName evidence="2">Uncharacterized protein</fullName>
    </submittedName>
</protein>
<evidence type="ECO:0000313" key="3">
    <source>
        <dbReference type="Proteomes" id="UP001465976"/>
    </source>
</evidence>
<feature type="signal peptide" evidence="1">
    <location>
        <begin position="1"/>
        <end position="17"/>
    </location>
</feature>
<organism evidence="2 3">
    <name type="scientific">Marasmius crinis-equi</name>
    <dbReference type="NCBI Taxonomy" id="585013"/>
    <lineage>
        <taxon>Eukaryota</taxon>
        <taxon>Fungi</taxon>
        <taxon>Dikarya</taxon>
        <taxon>Basidiomycota</taxon>
        <taxon>Agaricomycotina</taxon>
        <taxon>Agaricomycetes</taxon>
        <taxon>Agaricomycetidae</taxon>
        <taxon>Agaricales</taxon>
        <taxon>Marasmiineae</taxon>
        <taxon>Marasmiaceae</taxon>
        <taxon>Marasmius</taxon>
    </lineage>
</organism>
<comment type="caution">
    <text evidence="2">The sequence shown here is derived from an EMBL/GenBank/DDBJ whole genome shotgun (WGS) entry which is preliminary data.</text>
</comment>
<keyword evidence="1" id="KW-0732">Signal</keyword>
<dbReference type="Proteomes" id="UP001465976">
    <property type="component" value="Unassembled WGS sequence"/>
</dbReference>
<evidence type="ECO:0000313" key="2">
    <source>
        <dbReference type="EMBL" id="KAL0571835.1"/>
    </source>
</evidence>